<dbReference type="Pfam" id="PF10106">
    <property type="entry name" value="DUF2345"/>
    <property type="match status" value="1"/>
</dbReference>
<sequence>MSEILTSLTKTEQSIHSLNRYQLNIQGCKAMLDVESFTGREMMSDTYRYRITFTSPVQDIQHQKILRRSATFTFRTLGEKAFGITTPPQIRKIVHGIITDFKRLGSSRDEAQYQITLEPKFALLSRQQRSYRFFLNQSVPEIVESILREHNFKGWEFEFNLKNTYPKREQINQVNESDRDFIERLLSELGIFYTFRLQPDSQTEVIHFGDKQRCYEYGKTLPVNSPSGMNDHGEYAIWALTQRHQVVEHSVQTKDYNYRIAQHILNSAQADVTRGDGENITYGDVTYYKPRHLTVGDKLSPEPETANFWARLDHERFLASQTFLHAKSTDPTLMAGQVLTVEDTALPSTLPEIFQSPILLTQLRFTGSRAEALQVKITAVPFSESLCWRPPLKPRPVISGTLTARITSPIANDLYAHQHQNGQYWVKFDADNDKKKQGYESMPVRLAKPYGGDTYGFHFPLIQGTEVAIAFHEGDPDRPYIAHALHNSYRVDHVTARNHTRNVIRTPANNKLRMEDKRGQEHIKLSTEYGGKSQLNLGHLVNSQNTKRGDGFELRTDSWGAIRAGKGLFISTDLRAGASSEQLDLREACQQLKDALDLTGSLRESAEIAKAELADLKNQKQLLIQSIEELKQAALLMSAPAGIAMTTPKTMQINTGQSLAITTADQTDISAIKRITLAAGKAISLFAREAGMKLFANKGKIEMQAQGDEMHLSALKDLTMSSHAGKTIISAKDELLLMCGSAYIRLKNGEIEYGSPANQIVKASNWSVQGAESMDITHPEFPQSIPKQSMRFQLFGSPLSPTAIRDTEPYELYANGELIQKGLSDKEGNITIEHHASIDSYEIKLPLSCDSYQINIKNAGEEKEENNIAREGFRMINPGIAAENPKQGADWRQKYFSLLRPKTHDNNE</sequence>
<evidence type="ECO:0000313" key="7">
    <source>
        <dbReference type="Proteomes" id="UP000019202"/>
    </source>
</evidence>
<dbReference type="InterPro" id="IPR006533">
    <property type="entry name" value="T6SS_Vgr_RhsGE"/>
</dbReference>
<evidence type="ECO:0000313" key="6">
    <source>
        <dbReference type="EMBL" id="CDL85610.1"/>
    </source>
</evidence>
<feature type="domain" description="Gp5/Type VI secretion system Vgr protein OB-fold" evidence="3">
    <location>
        <begin position="440"/>
        <end position="485"/>
    </location>
</feature>
<evidence type="ECO:0000259" key="3">
    <source>
        <dbReference type="Pfam" id="PF04717"/>
    </source>
</evidence>
<dbReference type="AlphaFoldDB" id="W1J7Z1"/>
<proteinExistence type="inferred from homology"/>
<dbReference type="SUPFAM" id="SSF69279">
    <property type="entry name" value="Phage tail proteins"/>
    <property type="match status" value="2"/>
</dbReference>
<dbReference type="NCBIfam" id="TIGR03361">
    <property type="entry name" value="VI_Rhs_Vgr"/>
    <property type="match status" value="1"/>
</dbReference>
<comment type="similarity">
    <text evidence="1">Belongs to the VgrG protein family.</text>
</comment>
<gene>
    <name evidence="6" type="ORF">XSR1_80108</name>
</gene>
<dbReference type="OrthoDB" id="6710627at2"/>
<feature type="coiled-coil region" evidence="2">
    <location>
        <begin position="599"/>
        <end position="633"/>
    </location>
</feature>
<dbReference type="Gene3D" id="3.55.50.10">
    <property type="entry name" value="Baseplate protein-like domains"/>
    <property type="match status" value="1"/>
</dbReference>
<dbReference type="Proteomes" id="UP000019202">
    <property type="component" value="Unassembled WGS sequence"/>
</dbReference>
<dbReference type="InterPro" id="IPR037026">
    <property type="entry name" value="Vgr_OB-fold_dom_sf"/>
</dbReference>
<dbReference type="SUPFAM" id="SSF69255">
    <property type="entry name" value="gp5 N-terminal domain-like"/>
    <property type="match status" value="1"/>
</dbReference>
<accession>W1J7Z1</accession>
<dbReference type="Pfam" id="PF04717">
    <property type="entry name" value="Phage_base_V"/>
    <property type="match status" value="1"/>
</dbReference>
<protein>
    <recommendedName>
        <fullName evidence="8">Type VI secretion system tip protein VgrG</fullName>
    </recommendedName>
</protein>
<evidence type="ECO:0000256" key="1">
    <source>
        <dbReference type="ARBA" id="ARBA00005558"/>
    </source>
</evidence>
<dbReference type="InterPro" id="IPR028244">
    <property type="entry name" value="T6SS_Rhs_Vgr_dom"/>
</dbReference>
<evidence type="ECO:0000256" key="2">
    <source>
        <dbReference type="SAM" id="Coils"/>
    </source>
</evidence>
<evidence type="ECO:0000259" key="4">
    <source>
        <dbReference type="Pfam" id="PF10106"/>
    </source>
</evidence>
<dbReference type="Pfam" id="PF05954">
    <property type="entry name" value="Phage_GPD"/>
    <property type="match status" value="1"/>
</dbReference>
<reference evidence="6" key="1">
    <citation type="submission" date="2013-11" db="EMBL/GenBank/DDBJ databases">
        <title>Draft genome sequence and annotation of the entomopathogenic bacteria, Xenorhabdus cabanillasi strain JM26 and Xenorhabdus szentirmai strain DSM 16338.</title>
        <authorList>
            <person name="Gualtieri M."/>
            <person name="Ogier J.C."/>
            <person name="Pages S."/>
            <person name="Givaudan A."/>
            <person name="Gaudriault S."/>
        </authorList>
    </citation>
    <scope>NUCLEOTIDE SEQUENCE [LARGE SCALE GENOMIC DNA]</scope>
    <source>
        <strain evidence="6">DSM 16338</strain>
    </source>
</reference>
<comment type="caution">
    <text evidence="6">The sequence shown here is derived from an EMBL/GenBank/DDBJ whole genome shotgun (WGS) entry which is preliminary data.</text>
</comment>
<dbReference type="GeneID" id="97126553"/>
<dbReference type="InterPro" id="IPR018769">
    <property type="entry name" value="VgrG2_DUF2345"/>
</dbReference>
<evidence type="ECO:0008006" key="8">
    <source>
        <dbReference type="Google" id="ProtNLM"/>
    </source>
</evidence>
<feature type="domain" description="DUF2345" evidence="4">
    <location>
        <begin position="626"/>
        <end position="771"/>
    </location>
</feature>
<dbReference type="Gene3D" id="2.30.110.50">
    <property type="match status" value="1"/>
</dbReference>
<feature type="domain" description="Putative type VI secretion system Rhs element associated Vgr" evidence="5">
    <location>
        <begin position="505"/>
        <end position="606"/>
    </location>
</feature>
<dbReference type="RefSeq" id="WP_071991847.1">
    <property type="nucleotide sequence ID" value="NZ_CAWLWS010000143.1"/>
</dbReference>
<dbReference type="EMBL" id="CBXF010000143">
    <property type="protein sequence ID" value="CDL85610.1"/>
    <property type="molecule type" value="Genomic_DNA"/>
</dbReference>
<dbReference type="NCBIfam" id="TIGR01646">
    <property type="entry name" value="vgr_GE"/>
    <property type="match status" value="1"/>
</dbReference>
<dbReference type="InterPro" id="IPR006531">
    <property type="entry name" value="Gp5/Vgr_OB"/>
</dbReference>
<keyword evidence="7" id="KW-1185">Reference proteome</keyword>
<dbReference type="Pfam" id="PF13296">
    <property type="entry name" value="T6SS_Vgr"/>
    <property type="match status" value="1"/>
</dbReference>
<dbReference type="STRING" id="1427518.XSR1_80108"/>
<evidence type="ECO:0000259" key="5">
    <source>
        <dbReference type="Pfam" id="PF13296"/>
    </source>
</evidence>
<dbReference type="Gene3D" id="4.10.220.110">
    <property type="match status" value="1"/>
</dbReference>
<dbReference type="InterPro" id="IPR017847">
    <property type="entry name" value="T6SS_RhsGE_Vgr_subset"/>
</dbReference>
<keyword evidence="2" id="KW-0175">Coiled coil</keyword>
<dbReference type="Gene3D" id="2.40.50.230">
    <property type="entry name" value="Gp5 N-terminal domain"/>
    <property type="match status" value="1"/>
</dbReference>
<organism evidence="6 7">
    <name type="scientific">Xenorhabdus szentirmaii DSM 16338</name>
    <dbReference type="NCBI Taxonomy" id="1427518"/>
    <lineage>
        <taxon>Bacteria</taxon>
        <taxon>Pseudomonadati</taxon>
        <taxon>Pseudomonadota</taxon>
        <taxon>Gammaproteobacteria</taxon>
        <taxon>Enterobacterales</taxon>
        <taxon>Morganellaceae</taxon>
        <taxon>Xenorhabdus</taxon>
    </lineage>
</organism>
<name>W1J7Z1_9GAMM</name>